<keyword evidence="2" id="KW-0472">Membrane</keyword>
<evidence type="ECO:0000313" key="7">
    <source>
        <dbReference type="Proteomes" id="UP000264141"/>
    </source>
</evidence>
<evidence type="ECO:0000313" key="4">
    <source>
        <dbReference type="EMBL" id="GAP08847.1"/>
    </source>
</evidence>
<keyword evidence="6" id="KW-1185">Reference proteome</keyword>
<feature type="transmembrane region" description="Helical" evidence="2">
    <location>
        <begin position="64"/>
        <end position="86"/>
    </location>
</feature>
<organism evidence="5 7">
    <name type="scientific">Anaerolinea thermolimosa</name>
    <dbReference type="NCBI Taxonomy" id="229919"/>
    <lineage>
        <taxon>Bacteria</taxon>
        <taxon>Bacillati</taxon>
        <taxon>Chloroflexota</taxon>
        <taxon>Anaerolineae</taxon>
        <taxon>Anaerolineales</taxon>
        <taxon>Anaerolineaceae</taxon>
        <taxon>Anaerolinea</taxon>
    </lineage>
</organism>
<evidence type="ECO:0000256" key="1">
    <source>
        <dbReference type="SAM" id="MobiDB-lite"/>
    </source>
</evidence>
<reference evidence="3" key="1">
    <citation type="journal article" date="2015" name="Genome Announc.">
        <title>Draft Genome Sequences of Anaerolinea thermolimosa IMO-1, Bellilinea caldifistulae GOMI-1, Leptolinea tardivitalis YMTK-2, Levilinea saccharolytica KIBI-1, Longilinea arvoryzae KOME-1, Previously Described as Members of the Class Anaerolineae (Chloroflexi).</title>
        <authorList>
            <person name="Matsuura N."/>
            <person name="Tourlousse M.D."/>
            <person name="Ohashi A."/>
            <person name="Hugenholtz P."/>
            <person name="Sekiguchi Y."/>
        </authorList>
    </citation>
    <scope>NUCLEOTIDE SEQUENCE</scope>
    <source>
        <strain evidence="3">IMO-1</strain>
    </source>
</reference>
<evidence type="ECO:0000313" key="3">
    <source>
        <dbReference type="EMBL" id="GAP08797.1"/>
    </source>
</evidence>
<dbReference type="EMBL" id="DF967970">
    <property type="protein sequence ID" value="GAP08797.1"/>
    <property type="molecule type" value="Genomic_DNA"/>
</dbReference>
<keyword evidence="2" id="KW-1133">Transmembrane helix</keyword>
<evidence type="ECO:0000256" key="2">
    <source>
        <dbReference type="SAM" id="Phobius"/>
    </source>
</evidence>
<proteinExistence type="predicted"/>
<feature type="compositionally biased region" description="Pro residues" evidence="1">
    <location>
        <begin position="113"/>
        <end position="123"/>
    </location>
</feature>
<reference evidence="6" key="2">
    <citation type="submission" date="2015-07" db="EMBL/GenBank/DDBJ databases">
        <title>Draft Genome Sequences of Anaerolinea thermolimosa IMO-1, Bellilinea caldifistulae GOMI-1, Leptolinea tardivitalis YMTK-2, Levilinea saccharolytica KIBI-1,Longilinea arvoryzae KOME-1, Previously Described as Members of the Anaerolineaceae (Chloroflexi).</title>
        <authorList>
            <person name="Sekiguchi Y."/>
            <person name="Ohashi A."/>
            <person name="Matsuura N."/>
            <person name="Tourlousse M.D."/>
        </authorList>
    </citation>
    <scope>NUCLEOTIDE SEQUENCE [LARGE SCALE GENOMIC DNA]</scope>
    <source>
        <strain evidence="6">IMO-1</strain>
    </source>
</reference>
<dbReference type="AlphaFoldDB" id="A0A0M8JPY6"/>
<dbReference type="Proteomes" id="UP000264141">
    <property type="component" value="Unassembled WGS sequence"/>
</dbReference>
<dbReference type="EMBL" id="DF967970">
    <property type="protein sequence ID" value="GAP08847.1"/>
    <property type="molecule type" value="Genomic_DNA"/>
</dbReference>
<evidence type="ECO:0000313" key="6">
    <source>
        <dbReference type="Proteomes" id="UP000253922"/>
    </source>
</evidence>
<dbReference type="RefSeq" id="WP_062196603.1">
    <property type="nucleotide sequence ID" value="NZ_DF967970.1"/>
</dbReference>
<dbReference type="EMBL" id="DPBP01000026">
    <property type="protein sequence ID" value="HCE17471.1"/>
    <property type="molecule type" value="Genomic_DNA"/>
</dbReference>
<feature type="region of interest" description="Disordered" evidence="1">
    <location>
        <begin position="109"/>
        <end position="131"/>
    </location>
</feature>
<accession>A0A0M8JPY6</accession>
<gene>
    <name evidence="3" type="ORF">ATHL_03706</name>
    <name evidence="4" type="ORF">ATHL_03757</name>
    <name evidence="5" type="ORF">DEQ80_06395</name>
</gene>
<evidence type="ECO:0000313" key="5">
    <source>
        <dbReference type="EMBL" id="HCE17471.1"/>
    </source>
</evidence>
<reference evidence="5 7" key="3">
    <citation type="journal article" date="2018" name="Nat. Biotechnol.">
        <title>A standardized bacterial taxonomy based on genome phylogeny substantially revises the tree of life.</title>
        <authorList>
            <person name="Parks D.H."/>
            <person name="Chuvochina M."/>
            <person name="Waite D.W."/>
            <person name="Rinke C."/>
            <person name="Skarshewski A."/>
            <person name="Chaumeil P.A."/>
            <person name="Hugenholtz P."/>
        </authorList>
    </citation>
    <scope>NUCLEOTIDE SEQUENCE [LARGE SCALE GENOMIC DNA]</scope>
    <source>
        <strain evidence="5">UBA8781</strain>
    </source>
</reference>
<protein>
    <submittedName>
        <fullName evidence="5">Uncharacterized protein</fullName>
    </submittedName>
</protein>
<sequence>MEKRYRALRIIGSAYKILGAIVLVITIVGALGICLAGIVGGTALRDFSREFGPGMRSMGVLGGAIGGILSALITLVFGGVGGLTVYATGEAIYLLIDIEENTRATRLAHQQPPYQPAVPPATPPEVKNPVP</sequence>
<feature type="transmembrane region" description="Helical" evidence="2">
    <location>
        <begin position="21"/>
        <end position="44"/>
    </location>
</feature>
<dbReference type="Proteomes" id="UP000253922">
    <property type="component" value="Unassembled WGS sequence"/>
</dbReference>
<keyword evidence="2" id="KW-0812">Transmembrane</keyword>
<name>A0A0M8JPY6_9CHLR</name>